<dbReference type="InterPro" id="IPR045038">
    <property type="entry name" value="AIG2-like"/>
</dbReference>
<evidence type="ECO:0000256" key="3">
    <source>
        <dbReference type="ARBA" id="ARBA00030602"/>
    </source>
</evidence>
<keyword evidence="6" id="KW-1185">Reference proteome</keyword>
<dbReference type="Gene3D" id="3.10.490.10">
    <property type="entry name" value="Gamma-glutamyl cyclotransferase-like"/>
    <property type="match status" value="1"/>
</dbReference>
<dbReference type="InterPro" id="IPR013024">
    <property type="entry name" value="GGCT-like"/>
</dbReference>
<dbReference type="Pfam" id="PF06094">
    <property type="entry name" value="GGACT"/>
    <property type="match status" value="1"/>
</dbReference>
<dbReference type="CDD" id="cd06661">
    <property type="entry name" value="GGCT_like"/>
    <property type="match status" value="1"/>
</dbReference>
<dbReference type="OrthoDB" id="1044435at2759"/>
<proteinExistence type="inferred from homology"/>
<accession>A0A9P5ZDL3</accession>
<reference evidence="5" key="1">
    <citation type="submission" date="2020-11" db="EMBL/GenBank/DDBJ databases">
        <authorList>
            <consortium name="DOE Joint Genome Institute"/>
            <person name="Ahrendt S."/>
            <person name="Riley R."/>
            <person name="Andreopoulos W."/>
            <person name="Labutti K."/>
            <person name="Pangilinan J."/>
            <person name="Ruiz-Duenas F.J."/>
            <person name="Barrasa J.M."/>
            <person name="Sanchez-Garcia M."/>
            <person name="Camarero S."/>
            <person name="Miyauchi S."/>
            <person name="Serrano A."/>
            <person name="Linde D."/>
            <person name="Babiker R."/>
            <person name="Drula E."/>
            <person name="Ayuso-Fernandez I."/>
            <person name="Pacheco R."/>
            <person name="Padilla G."/>
            <person name="Ferreira P."/>
            <person name="Barriuso J."/>
            <person name="Kellner H."/>
            <person name="Castanera R."/>
            <person name="Alfaro M."/>
            <person name="Ramirez L."/>
            <person name="Pisabarro A.G."/>
            <person name="Kuo A."/>
            <person name="Tritt A."/>
            <person name="Lipzen A."/>
            <person name="He G."/>
            <person name="Yan M."/>
            <person name="Ng V."/>
            <person name="Cullen D."/>
            <person name="Martin F."/>
            <person name="Rosso M.-N."/>
            <person name="Henrissat B."/>
            <person name="Hibbett D."/>
            <person name="Martinez A.T."/>
            <person name="Grigoriev I.V."/>
        </authorList>
    </citation>
    <scope>NUCLEOTIDE SEQUENCE</scope>
    <source>
        <strain evidence="5">CIRM-BRFM 674</strain>
    </source>
</reference>
<gene>
    <name evidence="5" type="ORF">BDN70DRAFT_679573</name>
</gene>
<protein>
    <recommendedName>
        <fullName evidence="3">Putative gamma-glutamylcyclotransferase</fullName>
    </recommendedName>
</protein>
<dbReference type="InterPro" id="IPR036568">
    <property type="entry name" value="GGCT-like_sf"/>
</dbReference>
<dbReference type="EMBL" id="MU155137">
    <property type="protein sequence ID" value="KAF9485203.1"/>
    <property type="molecule type" value="Genomic_DNA"/>
</dbReference>
<dbReference type="AlphaFoldDB" id="A0A9P5ZDL3"/>
<dbReference type="Proteomes" id="UP000807469">
    <property type="component" value="Unassembled WGS sequence"/>
</dbReference>
<comment type="similarity">
    <text evidence="1">Belongs to the gamma-glutamylcyclotransferase family.</text>
</comment>
<keyword evidence="2" id="KW-0808">Transferase</keyword>
<organism evidence="5 6">
    <name type="scientific">Pholiota conissans</name>
    <dbReference type="NCBI Taxonomy" id="109636"/>
    <lineage>
        <taxon>Eukaryota</taxon>
        <taxon>Fungi</taxon>
        <taxon>Dikarya</taxon>
        <taxon>Basidiomycota</taxon>
        <taxon>Agaricomycotina</taxon>
        <taxon>Agaricomycetes</taxon>
        <taxon>Agaricomycetidae</taxon>
        <taxon>Agaricales</taxon>
        <taxon>Agaricineae</taxon>
        <taxon>Strophariaceae</taxon>
        <taxon>Pholiota</taxon>
    </lineage>
</organism>
<evidence type="ECO:0000256" key="1">
    <source>
        <dbReference type="ARBA" id="ARBA00008861"/>
    </source>
</evidence>
<comment type="caution">
    <text evidence="5">The sequence shown here is derived from an EMBL/GenBank/DDBJ whole genome shotgun (WGS) entry which is preliminary data.</text>
</comment>
<dbReference type="InterPro" id="IPR009288">
    <property type="entry name" value="AIG2-like_dom"/>
</dbReference>
<dbReference type="PANTHER" id="PTHR31544">
    <property type="entry name" value="AIG2-LIKE PROTEIN D"/>
    <property type="match status" value="1"/>
</dbReference>
<evidence type="ECO:0000313" key="6">
    <source>
        <dbReference type="Proteomes" id="UP000807469"/>
    </source>
</evidence>
<dbReference type="PANTHER" id="PTHR31544:SF2">
    <property type="entry name" value="AIG2-LIKE PROTEIN D"/>
    <property type="match status" value="1"/>
</dbReference>
<evidence type="ECO:0000313" key="5">
    <source>
        <dbReference type="EMBL" id="KAF9485203.1"/>
    </source>
</evidence>
<feature type="domain" description="Gamma-glutamylcyclotransferase AIG2-like" evidence="4">
    <location>
        <begin position="7"/>
        <end position="104"/>
    </location>
</feature>
<dbReference type="GO" id="GO:0016740">
    <property type="term" value="F:transferase activity"/>
    <property type="evidence" value="ECO:0007669"/>
    <property type="project" value="UniProtKB-KW"/>
</dbReference>
<evidence type="ECO:0000256" key="2">
    <source>
        <dbReference type="ARBA" id="ARBA00022679"/>
    </source>
</evidence>
<dbReference type="SUPFAM" id="SSF110857">
    <property type="entry name" value="Gamma-glutamyl cyclotransferase-like"/>
    <property type="match status" value="1"/>
</dbReference>
<sequence length="179" mass="20702">MKTYNSFFYGTLMHPKILKAVIKNDGSHLQLSPAVILDYTRHKVKGADYPGVLPFKRGEKLFTHTLSREERSVRGTLVKGLTEQDIKYLDEFEGTEYTREPVEAHPLEPFVDLSSHPDDDQDLIPSHPPPLPETFESSASIHAETYIYLDEKALEAELWSFEDFVKSDRARKWYDGTRW</sequence>
<name>A0A9P5ZDL3_9AGAR</name>
<evidence type="ECO:0000259" key="4">
    <source>
        <dbReference type="Pfam" id="PF06094"/>
    </source>
</evidence>